<dbReference type="InterPro" id="IPR058660">
    <property type="entry name" value="WHD_DnaB"/>
</dbReference>
<accession>A0ABU5CQM6</accession>
<name>A0ABU5CQM6_9BACI</name>
<protein>
    <recommendedName>
        <fullName evidence="1">Replicative helicase loading/DNA remodeling protein DnaB N-terminal winged helix domain-containing protein</fullName>
    </recommendedName>
</protein>
<organism evidence="2 3">
    <name type="scientific">Paracerasibacillus soli</name>
    <dbReference type="NCBI Taxonomy" id="480284"/>
    <lineage>
        <taxon>Bacteria</taxon>
        <taxon>Bacillati</taxon>
        <taxon>Bacillota</taxon>
        <taxon>Bacilli</taxon>
        <taxon>Bacillales</taxon>
        <taxon>Bacillaceae</taxon>
        <taxon>Paracerasibacillus</taxon>
    </lineage>
</organism>
<comment type="caution">
    <text evidence="2">The sequence shown here is derived from an EMBL/GenBank/DDBJ whole genome shotgun (WGS) entry which is preliminary data.</text>
</comment>
<evidence type="ECO:0000313" key="3">
    <source>
        <dbReference type="Proteomes" id="UP001275315"/>
    </source>
</evidence>
<dbReference type="RefSeq" id="WP_320379355.1">
    <property type="nucleotide sequence ID" value="NZ_JAWDIQ010000001.1"/>
</dbReference>
<reference evidence="2 3" key="1">
    <citation type="submission" date="2023-10" db="EMBL/GenBank/DDBJ databases">
        <title>Virgibacillus soli CC-YMP-6 genome.</title>
        <authorList>
            <person name="Miliotis G."/>
            <person name="Sengupta P."/>
            <person name="Hameed A."/>
            <person name="Chuvochina M."/>
            <person name="Mcdonagh F."/>
            <person name="Simpson A.C."/>
            <person name="Singh N.K."/>
            <person name="Rekha P.D."/>
            <person name="Raman K."/>
            <person name="Hugenholtz P."/>
            <person name="Venkateswaran K."/>
        </authorList>
    </citation>
    <scope>NUCLEOTIDE SEQUENCE [LARGE SCALE GENOMIC DNA]</scope>
    <source>
        <strain evidence="2 3">CC-YMP-6</strain>
    </source>
</reference>
<gene>
    <name evidence="2" type="ORF">RWD45_08815</name>
</gene>
<feature type="domain" description="Replicative helicase loading/DNA remodeling protein DnaB N-terminal winged helix" evidence="1">
    <location>
        <begin position="9"/>
        <end position="168"/>
    </location>
</feature>
<evidence type="ECO:0000259" key="1">
    <source>
        <dbReference type="Pfam" id="PF25888"/>
    </source>
</evidence>
<sequence>MKYIGKILPIDGFHVTLHGNLPADYQIALTHLYQPLIGLKAVMLYLTLLHEISIQEKSKLQSHHTLMNYLNLPLDEVYETRLKLEGIGLMNTYKHEANDKTSYLYEIKAPFSPKDFFHDPMLSQLLMHHVGKTKAQELQTHFTRTIDTKHSENVTASFEDVFNTVQLSMEKVKPFTQYQHVMPGINLPKLTLLGWKTC</sequence>
<dbReference type="Pfam" id="PF25888">
    <property type="entry name" value="WHD_DnaB"/>
    <property type="match status" value="1"/>
</dbReference>
<keyword evidence="3" id="KW-1185">Reference proteome</keyword>
<proteinExistence type="predicted"/>
<dbReference type="EMBL" id="JAWDIQ010000001">
    <property type="protein sequence ID" value="MDY0408639.1"/>
    <property type="molecule type" value="Genomic_DNA"/>
</dbReference>
<evidence type="ECO:0000313" key="2">
    <source>
        <dbReference type="EMBL" id="MDY0408639.1"/>
    </source>
</evidence>
<dbReference type="Proteomes" id="UP001275315">
    <property type="component" value="Unassembled WGS sequence"/>
</dbReference>